<dbReference type="AlphaFoldDB" id="A0A3C1KPV5"/>
<feature type="non-terminal residue" evidence="3">
    <location>
        <position position="1"/>
    </location>
</feature>
<dbReference type="InterPro" id="IPR001775">
    <property type="entry name" value="GspD/PilQ"/>
</dbReference>
<comment type="similarity">
    <text evidence="1">Belongs to the bacterial secretin family.</text>
</comment>
<comment type="caution">
    <text evidence="3">The sequence shown here is derived from an EMBL/GenBank/DDBJ whole genome shotgun (WGS) entry which is preliminary data.</text>
</comment>
<dbReference type="Proteomes" id="UP000259273">
    <property type="component" value="Unassembled WGS sequence"/>
</dbReference>
<evidence type="ECO:0000259" key="2">
    <source>
        <dbReference type="Pfam" id="PF00263"/>
    </source>
</evidence>
<name>A0A3C1KPV5_9GAMM</name>
<dbReference type="GO" id="GO:0009306">
    <property type="term" value="P:protein secretion"/>
    <property type="evidence" value="ECO:0007669"/>
    <property type="project" value="InterPro"/>
</dbReference>
<accession>A0A3C1KPV5</accession>
<evidence type="ECO:0000313" key="4">
    <source>
        <dbReference type="Proteomes" id="UP000259273"/>
    </source>
</evidence>
<sequence>VGNGETVVLGGVFRTEDIESVTKVPFFGDIPYVGRLFRNESNSKTKTETLIFITPRILADSLLD</sequence>
<proteinExistence type="inferred from homology"/>
<dbReference type="PROSITE" id="PS00875">
    <property type="entry name" value="T2SP_D"/>
    <property type="match status" value="1"/>
</dbReference>
<protein>
    <recommendedName>
        <fullName evidence="2">Type II/III secretion system secretin-like domain-containing protein</fullName>
    </recommendedName>
</protein>
<feature type="domain" description="Type II/III secretion system secretin-like" evidence="2">
    <location>
        <begin position="1"/>
        <end position="58"/>
    </location>
</feature>
<evidence type="ECO:0000256" key="1">
    <source>
        <dbReference type="RuleBase" id="RU004003"/>
    </source>
</evidence>
<dbReference type="EMBL" id="DMND01000150">
    <property type="protein sequence ID" value="HAN28246.1"/>
    <property type="molecule type" value="Genomic_DNA"/>
</dbReference>
<dbReference type="InterPro" id="IPR004845">
    <property type="entry name" value="T2SS_GspD_CS"/>
</dbReference>
<evidence type="ECO:0000313" key="3">
    <source>
        <dbReference type="EMBL" id="HAN28246.1"/>
    </source>
</evidence>
<dbReference type="Pfam" id="PF00263">
    <property type="entry name" value="Secretin"/>
    <property type="match status" value="1"/>
</dbReference>
<dbReference type="PRINTS" id="PR00811">
    <property type="entry name" value="BCTERIALGSPD"/>
</dbReference>
<dbReference type="InterPro" id="IPR004846">
    <property type="entry name" value="T2SS/T3SS_dom"/>
</dbReference>
<reference evidence="3 4" key="1">
    <citation type="journal article" date="2018" name="Nat. Biotechnol.">
        <title>A standardized bacterial taxonomy based on genome phylogeny substantially revises the tree of life.</title>
        <authorList>
            <person name="Parks D.H."/>
            <person name="Chuvochina M."/>
            <person name="Waite D.W."/>
            <person name="Rinke C."/>
            <person name="Skarshewski A."/>
            <person name="Chaumeil P.A."/>
            <person name="Hugenholtz P."/>
        </authorList>
    </citation>
    <scope>NUCLEOTIDE SEQUENCE [LARGE SCALE GENOMIC DNA]</scope>
    <source>
        <strain evidence="3">UBA9158</strain>
    </source>
</reference>
<organism evidence="3 4">
    <name type="scientific">Haliea salexigens</name>
    <dbReference type="NCBI Taxonomy" id="287487"/>
    <lineage>
        <taxon>Bacteria</taxon>
        <taxon>Pseudomonadati</taxon>
        <taxon>Pseudomonadota</taxon>
        <taxon>Gammaproteobacteria</taxon>
        <taxon>Cellvibrionales</taxon>
        <taxon>Halieaceae</taxon>
        <taxon>Haliea</taxon>
    </lineage>
</organism>
<gene>
    <name evidence="3" type="ORF">DCP75_11105</name>
</gene>
<dbReference type="InterPro" id="IPR051808">
    <property type="entry name" value="Type_IV_pilus_biogenesis"/>
</dbReference>
<dbReference type="PANTHER" id="PTHR30604">
    <property type="entry name" value="PROTEIN TRANSPORT PROTEIN HOFQ"/>
    <property type="match status" value="1"/>
</dbReference>
<dbReference type="PANTHER" id="PTHR30604:SF1">
    <property type="entry name" value="DNA UTILIZATION PROTEIN HOFQ"/>
    <property type="match status" value="1"/>
</dbReference>